<feature type="chain" id="PRO_5041981068" description="IgE-binding protein" evidence="1">
    <location>
        <begin position="19"/>
        <end position="233"/>
    </location>
</feature>
<protein>
    <recommendedName>
        <fullName evidence="4">IgE-binding protein</fullName>
    </recommendedName>
</protein>
<dbReference type="EMBL" id="JASNWA010000004">
    <property type="protein sequence ID" value="KAK3176119.1"/>
    <property type="molecule type" value="Genomic_DNA"/>
</dbReference>
<accession>A0AAD9ZFH8</accession>
<sequence length="233" mass="24477">MLSTTFLALFLPLTLTIALPTDSNLQYRQNTAATPFTFIAARSGSPIHLQSINANNGDFWIGKPTLSYCIPEVPAGDCPPGTATALLVGDGRASMVRTMSLAASCYIVFPSRLRIFYKQGADVPGGQDVYISATNGALRFTEPHTEGGENGTTTGFSYTNSTDGGLGEFSFTGLNATGFVACPSLNGTAPWQIFAALPNLGNKDVPGENVSACLGFDALGDTYENGAAAYQYE</sequence>
<evidence type="ECO:0000313" key="3">
    <source>
        <dbReference type="Proteomes" id="UP001276659"/>
    </source>
</evidence>
<proteinExistence type="predicted"/>
<dbReference type="AlphaFoldDB" id="A0AAD9ZFH8"/>
<evidence type="ECO:0000313" key="2">
    <source>
        <dbReference type="EMBL" id="KAK3176119.1"/>
    </source>
</evidence>
<feature type="signal peptide" evidence="1">
    <location>
        <begin position="1"/>
        <end position="18"/>
    </location>
</feature>
<dbReference type="InterPro" id="IPR052820">
    <property type="entry name" value="PhiA_domain"/>
</dbReference>
<reference evidence="2" key="1">
    <citation type="submission" date="2022-11" db="EMBL/GenBank/DDBJ databases">
        <title>Chromosomal genome sequence assembly and mating type (MAT) locus characterization of the leprose asexual lichenized fungus Lepraria neglecta (Nyl.) Erichsen.</title>
        <authorList>
            <person name="Allen J.L."/>
            <person name="Pfeffer B."/>
        </authorList>
    </citation>
    <scope>NUCLEOTIDE SEQUENCE</scope>
    <source>
        <strain evidence="2">Allen 5258</strain>
    </source>
</reference>
<name>A0AAD9ZFH8_9LECA</name>
<evidence type="ECO:0008006" key="4">
    <source>
        <dbReference type="Google" id="ProtNLM"/>
    </source>
</evidence>
<dbReference type="PANTHER" id="PTHR42047:SF1">
    <property type="entry name" value="PROTEIN, PUTATIVE (AFU_ORTHOLOGUE AFUA_6G03560)-RELATED"/>
    <property type="match status" value="1"/>
</dbReference>
<gene>
    <name evidence="2" type="ORF">OEA41_007441</name>
</gene>
<keyword evidence="3" id="KW-1185">Reference proteome</keyword>
<dbReference type="Proteomes" id="UP001276659">
    <property type="component" value="Unassembled WGS sequence"/>
</dbReference>
<keyword evidence="1" id="KW-0732">Signal</keyword>
<organism evidence="2 3">
    <name type="scientific">Lepraria neglecta</name>
    <dbReference type="NCBI Taxonomy" id="209136"/>
    <lineage>
        <taxon>Eukaryota</taxon>
        <taxon>Fungi</taxon>
        <taxon>Dikarya</taxon>
        <taxon>Ascomycota</taxon>
        <taxon>Pezizomycotina</taxon>
        <taxon>Lecanoromycetes</taxon>
        <taxon>OSLEUM clade</taxon>
        <taxon>Lecanoromycetidae</taxon>
        <taxon>Lecanorales</taxon>
        <taxon>Lecanorineae</taxon>
        <taxon>Stereocaulaceae</taxon>
        <taxon>Lepraria</taxon>
    </lineage>
</organism>
<evidence type="ECO:0000256" key="1">
    <source>
        <dbReference type="SAM" id="SignalP"/>
    </source>
</evidence>
<dbReference type="PANTHER" id="PTHR42047">
    <property type="entry name" value="PROTEIN, PUTATIVE (AFU_ORTHOLOGUE AFUA_6G03560)-RELATED"/>
    <property type="match status" value="1"/>
</dbReference>
<comment type="caution">
    <text evidence="2">The sequence shown here is derived from an EMBL/GenBank/DDBJ whole genome shotgun (WGS) entry which is preliminary data.</text>
</comment>